<feature type="compositionally biased region" description="Basic and acidic residues" evidence="1">
    <location>
        <begin position="11"/>
        <end position="24"/>
    </location>
</feature>
<feature type="region of interest" description="Disordered" evidence="1">
    <location>
        <begin position="1"/>
        <end position="55"/>
    </location>
</feature>
<accession>A0A392WC36</accession>
<evidence type="ECO:0000313" key="3">
    <source>
        <dbReference type="Proteomes" id="UP000265520"/>
    </source>
</evidence>
<dbReference type="Proteomes" id="UP000265520">
    <property type="component" value="Unassembled WGS sequence"/>
</dbReference>
<keyword evidence="3" id="KW-1185">Reference proteome</keyword>
<dbReference type="AlphaFoldDB" id="A0A392WC36"/>
<reference evidence="2 3" key="1">
    <citation type="journal article" date="2018" name="Front. Plant Sci.">
        <title>Red Clover (Trifolium pratense) and Zigzag Clover (T. medium) - A Picture of Genomic Similarities and Differences.</title>
        <authorList>
            <person name="Dluhosova J."/>
            <person name="Istvanek J."/>
            <person name="Nedelnik J."/>
            <person name="Repkova J."/>
        </authorList>
    </citation>
    <scope>NUCLEOTIDE SEQUENCE [LARGE SCALE GENOMIC DNA]</scope>
    <source>
        <strain evidence="3">cv. 10/8</strain>
        <tissue evidence="2">Leaf</tissue>
    </source>
</reference>
<sequence length="55" mass="5414">SGGSGGFDGDAGEREKTFSGDFRDGGSAGGESTGFEHKSGGFGGGEHDVVMGERS</sequence>
<protein>
    <submittedName>
        <fullName evidence="2">Uncharacterized protein</fullName>
    </submittedName>
</protein>
<organism evidence="2 3">
    <name type="scientific">Trifolium medium</name>
    <dbReference type="NCBI Taxonomy" id="97028"/>
    <lineage>
        <taxon>Eukaryota</taxon>
        <taxon>Viridiplantae</taxon>
        <taxon>Streptophyta</taxon>
        <taxon>Embryophyta</taxon>
        <taxon>Tracheophyta</taxon>
        <taxon>Spermatophyta</taxon>
        <taxon>Magnoliopsida</taxon>
        <taxon>eudicotyledons</taxon>
        <taxon>Gunneridae</taxon>
        <taxon>Pentapetalae</taxon>
        <taxon>rosids</taxon>
        <taxon>fabids</taxon>
        <taxon>Fabales</taxon>
        <taxon>Fabaceae</taxon>
        <taxon>Papilionoideae</taxon>
        <taxon>50 kb inversion clade</taxon>
        <taxon>NPAAA clade</taxon>
        <taxon>Hologalegina</taxon>
        <taxon>IRL clade</taxon>
        <taxon>Trifolieae</taxon>
        <taxon>Trifolium</taxon>
    </lineage>
</organism>
<dbReference type="EMBL" id="LXQA011411286">
    <property type="protein sequence ID" value="MCI96310.1"/>
    <property type="molecule type" value="Genomic_DNA"/>
</dbReference>
<evidence type="ECO:0000313" key="2">
    <source>
        <dbReference type="EMBL" id="MCI96310.1"/>
    </source>
</evidence>
<feature type="non-terminal residue" evidence="2">
    <location>
        <position position="1"/>
    </location>
</feature>
<evidence type="ECO:0000256" key="1">
    <source>
        <dbReference type="SAM" id="MobiDB-lite"/>
    </source>
</evidence>
<proteinExistence type="predicted"/>
<feature type="compositionally biased region" description="Basic and acidic residues" evidence="1">
    <location>
        <begin position="34"/>
        <end position="55"/>
    </location>
</feature>
<comment type="caution">
    <text evidence="2">The sequence shown here is derived from an EMBL/GenBank/DDBJ whole genome shotgun (WGS) entry which is preliminary data.</text>
</comment>
<name>A0A392WC36_9FABA</name>